<feature type="domain" description="Globin" evidence="2">
    <location>
        <begin position="93"/>
        <end position="207"/>
    </location>
</feature>
<comment type="similarity">
    <text evidence="1">Belongs to the globin family.</text>
</comment>
<dbReference type="InterPro" id="IPR000971">
    <property type="entry name" value="Globin"/>
</dbReference>
<evidence type="ECO:0000259" key="2">
    <source>
        <dbReference type="Pfam" id="PF00042"/>
    </source>
</evidence>
<proteinExistence type="inferred from homology"/>
<dbReference type="CDD" id="cd01040">
    <property type="entry name" value="Mb-like"/>
    <property type="match status" value="1"/>
</dbReference>
<keyword evidence="1" id="KW-0813">Transport</keyword>
<accession>A0ABR3KAK9</accession>
<dbReference type="InterPro" id="IPR009050">
    <property type="entry name" value="Globin-like_sf"/>
</dbReference>
<dbReference type="EMBL" id="JBEUSY010000459">
    <property type="protein sequence ID" value="KAL1231494.1"/>
    <property type="molecule type" value="Genomic_DNA"/>
</dbReference>
<comment type="caution">
    <text evidence="3">The sequence shown here is derived from an EMBL/GenBank/DDBJ whole genome shotgun (WGS) entry which is preliminary data.</text>
</comment>
<dbReference type="InterPro" id="IPR012292">
    <property type="entry name" value="Globin/Proto"/>
</dbReference>
<keyword evidence="1" id="KW-0408">Iron</keyword>
<dbReference type="Pfam" id="PF00042">
    <property type="entry name" value="Globin"/>
    <property type="match status" value="1"/>
</dbReference>
<dbReference type="Gene3D" id="1.10.490.10">
    <property type="entry name" value="Globins"/>
    <property type="match status" value="1"/>
</dbReference>
<dbReference type="InterPro" id="IPR044399">
    <property type="entry name" value="Mb-like_M"/>
</dbReference>
<evidence type="ECO:0000313" key="4">
    <source>
        <dbReference type="Proteomes" id="UP001558632"/>
    </source>
</evidence>
<keyword evidence="1" id="KW-0479">Metal-binding</keyword>
<gene>
    <name evidence="3" type="ORF">TSPI_09744</name>
</gene>
<protein>
    <submittedName>
        <fullName evidence="3">Myoglobin</fullName>
    </submittedName>
</protein>
<reference evidence="3 4" key="1">
    <citation type="submission" date="2024-07" db="EMBL/GenBank/DDBJ databases">
        <title>Enhanced genomic and transcriptomic resources for Trichinella pseudospiralis and T. spiralis underpin the discovery of pronounced molecular differences between stages and species.</title>
        <authorList>
            <person name="Pasi K.K."/>
            <person name="La Rosa G."/>
            <person name="Gomez-Morales M.A."/>
            <person name="Tosini F."/>
            <person name="Sumanam S."/>
            <person name="Young N.D."/>
            <person name="Chang B.C."/>
            <person name="Robin G.B."/>
        </authorList>
    </citation>
    <scope>NUCLEOTIDE SEQUENCE [LARGE SCALE GENOMIC DNA]</scope>
    <source>
        <strain evidence="3">ISS534</strain>
    </source>
</reference>
<keyword evidence="1" id="KW-0561">Oxygen transport</keyword>
<name>A0ABR3KAK9_TRISP</name>
<dbReference type="Proteomes" id="UP001558632">
    <property type="component" value="Unassembled WGS sequence"/>
</dbReference>
<sequence length="213" mass="24854">MVRELMKKRINNTIVFILLKNSEMYKKLEIAVHGARQSLLNVFQGFRINKNILKMLCNITAPRERANKKMVSIGILKDHLSKCTLNMENGGQLLANVFKANPELRKFYDVEDIDPDDTKKSRLIQQAGGNLLNSVTFMVNNYDNERSFKQEIKEQICDLREKGMKLEDARKLKTGFVNYVKSKLSQPMTAKEEKEWDMFFQRFFDALKQHGLQ</sequence>
<organism evidence="3 4">
    <name type="scientific">Trichinella spiralis</name>
    <name type="common">Trichina worm</name>
    <dbReference type="NCBI Taxonomy" id="6334"/>
    <lineage>
        <taxon>Eukaryota</taxon>
        <taxon>Metazoa</taxon>
        <taxon>Ecdysozoa</taxon>
        <taxon>Nematoda</taxon>
        <taxon>Enoplea</taxon>
        <taxon>Dorylaimia</taxon>
        <taxon>Trichinellida</taxon>
        <taxon>Trichinellidae</taxon>
        <taxon>Trichinella</taxon>
    </lineage>
</organism>
<keyword evidence="4" id="KW-1185">Reference proteome</keyword>
<keyword evidence="1" id="KW-0349">Heme</keyword>
<evidence type="ECO:0000256" key="1">
    <source>
        <dbReference type="RuleBase" id="RU000356"/>
    </source>
</evidence>
<dbReference type="SUPFAM" id="SSF46458">
    <property type="entry name" value="Globin-like"/>
    <property type="match status" value="1"/>
</dbReference>
<evidence type="ECO:0000313" key="3">
    <source>
        <dbReference type="EMBL" id="KAL1231494.1"/>
    </source>
</evidence>